<evidence type="ECO:0000256" key="7">
    <source>
        <dbReference type="PROSITE-ProRule" id="PRU00703"/>
    </source>
</evidence>
<dbReference type="PANTHER" id="PTHR42745">
    <property type="match status" value="1"/>
</dbReference>
<dbReference type="NCBIfam" id="TIGR00393">
    <property type="entry name" value="kpsF"/>
    <property type="match status" value="1"/>
</dbReference>
<evidence type="ECO:0000259" key="8">
    <source>
        <dbReference type="PROSITE" id="PS51371"/>
    </source>
</evidence>
<evidence type="ECO:0000256" key="2">
    <source>
        <dbReference type="ARBA" id="ARBA00022737"/>
    </source>
</evidence>
<dbReference type="InterPro" id="IPR001347">
    <property type="entry name" value="SIS_dom"/>
</dbReference>
<gene>
    <name evidence="10" type="ORF">JDN41_13870</name>
</gene>
<evidence type="ECO:0000313" key="10">
    <source>
        <dbReference type="EMBL" id="MBJ7544638.1"/>
    </source>
</evidence>
<dbReference type="GO" id="GO:0097367">
    <property type="term" value="F:carbohydrate derivative binding"/>
    <property type="evidence" value="ECO:0007669"/>
    <property type="project" value="InterPro"/>
</dbReference>
<keyword evidence="5" id="KW-0862">Zinc</keyword>
<comment type="caution">
    <text evidence="10">The sequence shown here is derived from an EMBL/GenBank/DDBJ whole genome shotgun (WGS) entry which is preliminary data.</text>
</comment>
<dbReference type="Gene3D" id="3.40.50.10490">
    <property type="entry name" value="Glucose-6-phosphate isomerase like protein, domain 1"/>
    <property type="match status" value="1"/>
</dbReference>
<organism evidence="10 11">
    <name type="scientific">Rhodomicrobium udaipurense</name>
    <dbReference type="NCBI Taxonomy" id="1202716"/>
    <lineage>
        <taxon>Bacteria</taxon>
        <taxon>Pseudomonadati</taxon>
        <taxon>Pseudomonadota</taxon>
        <taxon>Alphaproteobacteria</taxon>
        <taxon>Hyphomicrobiales</taxon>
        <taxon>Hyphomicrobiaceae</taxon>
        <taxon>Rhodomicrobium</taxon>
    </lineage>
</organism>
<dbReference type="SMART" id="SM00116">
    <property type="entry name" value="CBS"/>
    <property type="match status" value="2"/>
</dbReference>
<sequence length="345" mass="35685">MVQSAARIGIGVDRIVSAGEALPEPGSAAAVARRTLECSLDGLLALRASLANGLALDFERAVALIHACRGRVIVTGMGKSGHVGQKIAATLASTGTPAQFVHPAEASHGDLGMITAADTVLALSWSGETVELASILTYSRRFRVPLIALTSRRESALGKAADVVLQLPPVKEACPHGLAPTTSTLTQLALGDCLAIALLEGRGFTASDFKVFHPGGQLGANLKHVADIMHKGERMPLAGADAPMSAALVTMTEKAFGCLGVVDADGRLAGIVTDGDLRRHMAGDLLGRRAADIMTCNPKTITPTMLASAALQIVNEKKITALFVVEDGVPVGIVHIHDLLRVGVA</sequence>
<feature type="domain" description="SIS" evidence="9">
    <location>
        <begin position="61"/>
        <end position="204"/>
    </location>
</feature>
<dbReference type="FunFam" id="3.40.50.10490:FF:000011">
    <property type="entry name" value="Arabinose 5-phosphate isomerase"/>
    <property type="match status" value="1"/>
</dbReference>
<dbReference type="Pfam" id="PF01380">
    <property type="entry name" value="SIS"/>
    <property type="match status" value="1"/>
</dbReference>
<dbReference type="InterPro" id="IPR046342">
    <property type="entry name" value="CBS_dom_sf"/>
</dbReference>
<evidence type="ECO:0000313" key="11">
    <source>
        <dbReference type="Proteomes" id="UP000623250"/>
    </source>
</evidence>
<evidence type="ECO:0000259" key="9">
    <source>
        <dbReference type="PROSITE" id="PS51464"/>
    </source>
</evidence>
<feature type="domain" description="CBS" evidence="8">
    <location>
        <begin position="229"/>
        <end position="293"/>
    </location>
</feature>
<reference evidence="10 11" key="1">
    <citation type="submission" date="2020-12" db="EMBL/GenBank/DDBJ databases">
        <title>Revised draft genomes of Rhodomicrobium vannielii ATCC 17100 and Rhodomicrobium udaipurense JA643.</title>
        <authorList>
            <person name="Conners E.M."/>
            <person name="Davenport E.J."/>
            <person name="Bose A."/>
        </authorList>
    </citation>
    <scope>NUCLEOTIDE SEQUENCE [LARGE SCALE GENOMIC DNA]</scope>
    <source>
        <strain evidence="10 11">JA643</strain>
    </source>
</reference>
<dbReference type="InterPro" id="IPR000644">
    <property type="entry name" value="CBS_dom"/>
</dbReference>
<dbReference type="SUPFAM" id="SSF53697">
    <property type="entry name" value="SIS domain"/>
    <property type="match status" value="1"/>
</dbReference>
<feature type="site" description="Catalytically relevant" evidence="6">
    <location>
        <position position="131"/>
    </location>
</feature>
<feature type="domain" description="CBS" evidence="8">
    <location>
        <begin position="294"/>
        <end position="345"/>
    </location>
</feature>
<keyword evidence="5" id="KW-0479">Metal-binding</keyword>
<dbReference type="PANTHER" id="PTHR42745:SF1">
    <property type="entry name" value="ARABINOSE 5-PHOSPHATE ISOMERASE KDSD"/>
    <property type="match status" value="1"/>
</dbReference>
<dbReference type="GO" id="GO:1901135">
    <property type="term" value="P:carbohydrate derivative metabolic process"/>
    <property type="evidence" value="ECO:0007669"/>
    <property type="project" value="InterPro"/>
</dbReference>
<protein>
    <submittedName>
        <fullName evidence="10">KpsF/GutQ family sugar-phosphate isomerase</fullName>
    </submittedName>
</protein>
<dbReference type="Gene3D" id="3.10.580.10">
    <property type="entry name" value="CBS-domain"/>
    <property type="match status" value="1"/>
</dbReference>
<evidence type="ECO:0000256" key="1">
    <source>
        <dbReference type="ARBA" id="ARBA00008165"/>
    </source>
</evidence>
<feature type="site" description="Catalytically relevant" evidence="6">
    <location>
        <position position="172"/>
    </location>
</feature>
<dbReference type="AlphaFoldDB" id="A0A8I1GCP0"/>
<dbReference type="InterPro" id="IPR050986">
    <property type="entry name" value="GutQ/KpsF_isomerases"/>
</dbReference>
<dbReference type="PROSITE" id="PS51371">
    <property type="entry name" value="CBS"/>
    <property type="match status" value="2"/>
</dbReference>
<dbReference type="InterPro" id="IPR004800">
    <property type="entry name" value="KdsD/KpsF-type"/>
</dbReference>
<feature type="binding site" evidence="5">
    <location>
        <position position="102"/>
    </location>
    <ligand>
        <name>Zn(2+)</name>
        <dbReference type="ChEBI" id="CHEBI:29105"/>
    </ligand>
</feature>
<evidence type="ECO:0000256" key="4">
    <source>
        <dbReference type="PIRNR" id="PIRNR004692"/>
    </source>
</evidence>
<dbReference type="Pfam" id="PF00571">
    <property type="entry name" value="CBS"/>
    <property type="match status" value="2"/>
</dbReference>
<evidence type="ECO:0000256" key="5">
    <source>
        <dbReference type="PIRSR" id="PIRSR004692-2"/>
    </source>
</evidence>
<dbReference type="RefSeq" id="WP_052037275.1">
    <property type="nucleotide sequence ID" value="NZ_JAEMUK010000079.1"/>
</dbReference>
<keyword evidence="2" id="KW-0677">Repeat</keyword>
<evidence type="ECO:0000256" key="3">
    <source>
        <dbReference type="ARBA" id="ARBA00023122"/>
    </source>
</evidence>
<evidence type="ECO:0000256" key="6">
    <source>
        <dbReference type="PIRSR" id="PIRSR004692-3"/>
    </source>
</evidence>
<dbReference type="EMBL" id="JAEMUK010000079">
    <property type="protein sequence ID" value="MBJ7544638.1"/>
    <property type="molecule type" value="Genomic_DNA"/>
</dbReference>
<dbReference type="GO" id="GO:0005975">
    <property type="term" value="P:carbohydrate metabolic process"/>
    <property type="evidence" value="ECO:0007669"/>
    <property type="project" value="InterPro"/>
</dbReference>
<accession>A0A8I1GCP0</accession>
<dbReference type="Proteomes" id="UP000623250">
    <property type="component" value="Unassembled WGS sequence"/>
</dbReference>
<dbReference type="GO" id="GO:0019146">
    <property type="term" value="F:arabinose-5-phosphate isomerase activity"/>
    <property type="evidence" value="ECO:0007669"/>
    <property type="project" value="UniProtKB-ARBA"/>
</dbReference>
<name>A0A8I1GCP0_9HYPH</name>
<feature type="site" description="Catalytically relevant" evidence="6">
    <location>
        <position position="79"/>
    </location>
</feature>
<dbReference type="InterPro" id="IPR035474">
    <property type="entry name" value="SIS_Kpsf"/>
</dbReference>
<keyword evidence="10" id="KW-0413">Isomerase</keyword>
<keyword evidence="11" id="KW-1185">Reference proteome</keyword>
<dbReference type="PROSITE" id="PS51464">
    <property type="entry name" value="SIS"/>
    <property type="match status" value="1"/>
</dbReference>
<proteinExistence type="inferred from homology"/>
<keyword evidence="3 7" id="KW-0129">CBS domain</keyword>
<dbReference type="CDD" id="cd05014">
    <property type="entry name" value="SIS_Kpsf"/>
    <property type="match status" value="1"/>
</dbReference>
<dbReference type="PIRSF" id="PIRSF004692">
    <property type="entry name" value="KdsD_KpsF"/>
    <property type="match status" value="1"/>
</dbReference>
<feature type="site" description="Catalytically relevant" evidence="6">
    <location>
        <position position="213"/>
    </location>
</feature>
<dbReference type="GO" id="GO:0046872">
    <property type="term" value="F:metal ion binding"/>
    <property type="evidence" value="ECO:0007669"/>
    <property type="project" value="UniProtKB-KW"/>
</dbReference>
<dbReference type="InterPro" id="IPR046348">
    <property type="entry name" value="SIS_dom_sf"/>
</dbReference>
<comment type="similarity">
    <text evidence="1 4">Belongs to the SIS family. GutQ/KpsF subfamily.</text>
</comment>
<dbReference type="CDD" id="cd04604">
    <property type="entry name" value="CBS_pair_SIS_assoc"/>
    <property type="match status" value="1"/>
</dbReference>